<keyword evidence="3" id="KW-1185">Reference proteome</keyword>
<dbReference type="RefSeq" id="WP_174960906.1">
    <property type="nucleotide sequence ID" value="NZ_CABVQG010000029.1"/>
</dbReference>
<reference evidence="2 3" key="1">
    <citation type="submission" date="2019-09" db="EMBL/GenBank/DDBJ databases">
        <authorList>
            <person name="Depoorter E."/>
        </authorList>
    </citation>
    <scope>NUCLEOTIDE SEQUENCE [LARGE SCALE GENOMIC DNA]</scope>
    <source>
        <strain evidence="2 3">R-17378</strain>
    </source>
</reference>
<dbReference type="EMBL" id="CABVQG010000029">
    <property type="protein sequence ID" value="VWD16824.1"/>
    <property type="molecule type" value="Genomic_DNA"/>
</dbReference>
<dbReference type="InterPro" id="IPR029492">
    <property type="entry name" value="DUF4435"/>
</dbReference>
<evidence type="ECO:0000313" key="3">
    <source>
        <dbReference type="Proteomes" id="UP000494120"/>
    </source>
</evidence>
<dbReference type="Proteomes" id="UP000494120">
    <property type="component" value="Unassembled WGS sequence"/>
</dbReference>
<proteinExistence type="predicted"/>
<protein>
    <recommendedName>
        <fullName evidence="1">DUF4435 domain-containing protein</fullName>
    </recommendedName>
</protein>
<gene>
    <name evidence="2" type="ORF">BLA17378_06303</name>
</gene>
<evidence type="ECO:0000313" key="2">
    <source>
        <dbReference type="EMBL" id="VWD16824.1"/>
    </source>
</evidence>
<name>A0ABY6Y0S6_9BURK</name>
<evidence type="ECO:0000259" key="1">
    <source>
        <dbReference type="Pfam" id="PF14491"/>
    </source>
</evidence>
<organism evidence="2 3">
    <name type="scientific">Burkholderia aenigmatica</name>
    <dbReference type="NCBI Taxonomy" id="2015348"/>
    <lineage>
        <taxon>Bacteria</taxon>
        <taxon>Pseudomonadati</taxon>
        <taxon>Pseudomonadota</taxon>
        <taxon>Betaproteobacteria</taxon>
        <taxon>Burkholderiales</taxon>
        <taxon>Burkholderiaceae</taxon>
        <taxon>Burkholderia</taxon>
        <taxon>Burkholderia cepacia complex</taxon>
    </lineage>
</organism>
<sequence length="319" mass="37017">MSRRDDRGGVVYGESALFVRDVMLAPKSDVLFYFEDAGQESVYDRFIKRLFPEIRRPMVLCLNGCSEVIKKMRSENVFKKPRVGIIDLDFRDLLGQLEDIPGLVNFKKHCFENYLINRDALLEIAIERMDEPARQLEAEEKIGDYESFYDRLVGKYEELARYFIVARRQKVPIETTKVSPSELVDGEVGGLSEDWVENYKTRFLAACEESHTHLLMPEILHEDLEQAFSPPEGIVVAVENTPIDHFSGKHLLYFMTDYFDRRLGSKLLELSVLQRYLAYVSRVPADTFATIVEECWEDIALQARDLDIRMPVPPEFRLN</sequence>
<feature type="domain" description="DUF4435" evidence="1">
    <location>
        <begin position="29"/>
        <end position="170"/>
    </location>
</feature>
<comment type="caution">
    <text evidence="2">The sequence shown here is derived from an EMBL/GenBank/DDBJ whole genome shotgun (WGS) entry which is preliminary data.</text>
</comment>
<dbReference type="Pfam" id="PF14491">
    <property type="entry name" value="DUF4435"/>
    <property type="match status" value="1"/>
</dbReference>
<accession>A0ABY6Y0S6</accession>